<comment type="similarity">
    <text evidence="7">Belongs to the protein kinase superfamily. Ser/Thr protein kinase family. CDC5/Polo subfamily.</text>
</comment>
<dbReference type="SMART" id="SM00220">
    <property type="entry name" value="S_TKc"/>
    <property type="match status" value="1"/>
</dbReference>
<evidence type="ECO:0000256" key="1">
    <source>
        <dbReference type="ARBA" id="ARBA00022527"/>
    </source>
</evidence>
<evidence type="ECO:0000256" key="7">
    <source>
        <dbReference type="RuleBase" id="RU361162"/>
    </source>
</evidence>
<dbReference type="SUPFAM" id="SSF56112">
    <property type="entry name" value="Protein kinase-like (PK-like)"/>
    <property type="match status" value="1"/>
</dbReference>
<dbReference type="Pfam" id="PF00069">
    <property type="entry name" value="Pkinase"/>
    <property type="match status" value="2"/>
</dbReference>
<evidence type="ECO:0000256" key="3">
    <source>
        <dbReference type="ARBA" id="ARBA00022741"/>
    </source>
</evidence>
<protein>
    <recommendedName>
        <fullName evidence="7">Serine/threonine-protein kinase PLK</fullName>
        <ecNumber evidence="7">2.7.11.21</ecNumber>
    </recommendedName>
    <alternativeName>
        <fullName evidence="7">Polo-like kinase</fullName>
    </alternativeName>
</protein>
<keyword evidence="5 6" id="KW-0067">ATP-binding</keyword>
<feature type="domain" description="Protein kinase" evidence="8">
    <location>
        <begin position="25"/>
        <end position="322"/>
    </location>
</feature>
<dbReference type="CDD" id="cd13118">
    <property type="entry name" value="POLO_box_1"/>
    <property type="match status" value="1"/>
</dbReference>
<evidence type="ECO:0000313" key="11">
    <source>
        <dbReference type="Proteomes" id="UP001057375"/>
    </source>
</evidence>
<gene>
    <name evidence="10" type="ORF">ADUPG1_008560</name>
</gene>
<dbReference type="GO" id="GO:0016301">
    <property type="term" value="F:kinase activity"/>
    <property type="evidence" value="ECO:0007669"/>
    <property type="project" value="UniProtKB-KW"/>
</dbReference>
<dbReference type="PANTHER" id="PTHR24345">
    <property type="entry name" value="SERINE/THREONINE-PROTEIN KINASE PLK"/>
    <property type="match status" value="1"/>
</dbReference>
<dbReference type="Gene3D" id="3.30.200.20">
    <property type="entry name" value="Phosphorylase Kinase, domain 1"/>
    <property type="match status" value="1"/>
</dbReference>
<evidence type="ECO:0000259" key="8">
    <source>
        <dbReference type="PROSITE" id="PS50011"/>
    </source>
</evidence>
<feature type="domain" description="POLO box" evidence="9">
    <location>
        <begin position="527"/>
        <end position="614"/>
    </location>
</feature>
<dbReference type="PROSITE" id="PS00108">
    <property type="entry name" value="PROTEIN_KINASE_ST"/>
    <property type="match status" value="1"/>
</dbReference>
<dbReference type="InterPro" id="IPR008271">
    <property type="entry name" value="Ser/Thr_kinase_AS"/>
</dbReference>
<feature type="domain" description="POLO box" evidence="9">
    <location>
        <begin position="422"/>
        <end position="509"/>
    </location>
</feature>
<dbReference type="EC" id="2.7.11.21" evidence="7"/>
<keyword evidence="3 6" id="KW-0547">Nucleotide-binding</keyword>
<feature type="binding site" evidence="6">
    <location>
        <position position="54"/>
    </location>
    <ligand>
        <name>ATP</name>
        <dbReference type="ChEBI" id="CHEBI:30616"/>
    </ligand>
</feature>
<name>A0ABQ5KSE5_9EUKA</name>
<keyword evidence="2 7" id="KW-0808">Transferase</keyword>
<organism evidence="10 11">
    <name type="scientific">Aduncisulcus paluster</name>
    <dbReference type="NCBI Taxonomy" id="2918883"/>
    <lineage>
        <taxon>Eukaryota</taxon>
        <taxon>Metamonada</taxon>
        <taxon>Carpediemonas-like organisms</taxon>
        <taxon>Aduncisulcus</taxon>
    </lineage>
</organism>
<dbReference type="Proteomes" id="UP001057375">
    <property type="component" value="Unassembled WGS sequence"/>
</dbReference>
<dbReference type="EMBL" id="BQXS01010979">
    <property type="protein sequence ID" value="GKT35388.1"/>
    <property type="molecule type" value="Genomic_DNA"/>
</dbReference>
<dbReference type="Gene3D" id="3.30.1120.30">
    <property type="entry name" value="POLO box domain"/>
    <property type="match status" value="2"/>
</dbReference>
<evidence type="ECO:0000256" key="2">
    <source>
        <dbReference type="ARBA" id="ARBA00022679"/>
    </source>
</evidence>
<dbReference type="Pfam" id="PF00659">
    <property type="entry name" value="POLO_box"/>
    <property type="match status" value="2"/>
</dbReference>
<dbReference type="SUPFAM" id="SSF82615">
    <property type="entry name" value="Polo-box domain"/>
    <property type="match status" value="2"/>
</dbReference>
<accession>A0ABQ5KSE5</accession>
<reference evidence="10" key="1">
    <citation type="submission" date="2022-03" db="EMBL/GenBank/DDBJ databases">
        <title>Draft genome sequence of Aduncisulcus paluster, a free-living microaerophilic Fornicata.</title>
        <authorList>
            <person name="Yuyama I."/>
            <person name="Kume K."/>
            <person name="Tamura T."/>
            <person name="Inagaki Y."/>
            <person name="Hashimoto T."/>
        </authorList>
    </citation>
    <scope>NUCLEOTIDE SEQUENCE</scope>
    <source>
        <strain evidence="10">NY0171</strain>
    </source>
</reference>
<dbReference type="InterPro" id="IPR000719">
    <property type="entry name" value="Prot_kinase_dom"/>
</dbReference>
<keyword evidence="4 7" id="KW-0418">Kinase</keyword>
<dbReference type="InterPro" id="IPR000959">
    <property type="entry name" value="POLO_box_dom"/>
</dbReference>
<keyword evidence="1 7" id="KW-0723">Serine/threonine-protein kinase</keyword>
<evidence type="ECO:0000313" key="10">
    <source>
        <dbReference type="EMBL" id="GKT35388.1"/>
    </source>
</evidence>
<sequence length="616" mass="71015">MKRSADRNKGDVPDVIFDTNSGVSYKKGKLLGKGGFARCYEFKDQRTQITFAGKVVMRASLKPKYEDKLRTEIKIHKSLSHPNVVRVYNVFHDSDAYYILMEKCSCLTLSEWNRNRRGLTEPEVRFIMRQLIASVQYIHSKGIIHRDLKTGNVMLDSEMTVKVGDFGLAAQLHSDDERRFTMCGTPNYIAPEIIATRMSQYKGSQKKVPLVGAEMTPKTFFHGVGASLPQGVTMETLIRGHGYAADVWCIGVIMFVMLYGRVPFESTNIKEIYKRIMRLDFMFPSSTEAPVGDEAKDLIRCLLKINPADRPSLKAVLAHPWFKQWTPDRLHRRYLKEPPEWASEEYITAANRRIEQAAAKRHARMKRIEHEKQDIPIEGRRSIDDRQIDDRKTISRPIVSRGTRRPGDDFIPIPSPTNVALWIVSWIDQTTRYGLAYQLSNGSVGVHFNDHSYGVVSPLGLYFQYHRPSHLLNPGDNAVLTGKMSDTHYVGDERKKVKLLKYFYDHIESHSLYPIPKEKRDRWNPTTSTKALPHVCNLKRTSGYLAFRFSDATTQINFSDHTKIILGYDRVGYIDSRRKLRSYTPDMYTKPSFSYPEFVEKMEMAREIAHRAFHLE</sequence>
<dbReference type="InterPro" id="IPR011009">
    <property type="entry name" value="Kinase-like_dom_sf"/>
</dbReference>
<evidence type="ECO:0000256" key="5">
    <source>
        <dbReference type="ARBA" id="ARBA00022840"/>
    </source>
</evidence>
<proteinExistence type="inferred from homology"/>
<dbReference type="PROSITE" id="PS00107">
    <property type="entry name" value="PROTEIN_KINASE_ATP"/>
    <property type="match status" value="1"/>
</dbReference>
<evidence type="ECO:0000259" key="9">
    <source>
        <dbReference type="PROSITE" id="PS50078"/>
    </source>
</evidence>
<evidence type="ECO:0000256" key="6">
    <source>
        <dbReference type="PROSITE-ProRule" id="PRU10141"/>
    </source>
</evidence>
<dbReference type="Gene3D" id="1.10.510.10">
    <property type="entry name" value="Transferase(Phosphotransferase) domain 1"/>
    <property type="match status" value="1"/>
</dbReference>
<dbReference type="InterPro" id="IPR017441">
    <property type="entry name" value="Protein_kinase_ATP_BS"/>
</dbReference>
<comment type="catalytic activity">
    <reaction evidence="7">
        <text>L-threonyl-[protein] + ATP = O-phospho-L-threonyl-[protein] + ADP + H(+)</text>
        <dbReference type="Rhea" id="RHEA:46608"/>
        <dbReference type="Rhea" id="RHEA-COMP:11060"/>
        <dbReference type="Rhea" id="RHEA-COMP:11605"/>
        <dbReference type="ChEBI" id="CHEBI:15378"/>
        <dbReference type="ChEBI" id="CHEBI:30013"/>
        <dbReference type="ChEBI" id="CHEBI:30616"/>
        <dbReference type="ChEBI" id="CHEBI:61977"/>
        <dbReference type="ChEBI" id="CHEBI:456216"/>
        <dbReference type="EC" id="2.7.11.21"/>
    </reaction>
</comment>
<dbReference type="PROSITE" id="PS50078">
    <property type="entry name" value="POLO_BOX"/>
    <property type="match status" value="2"/>
</dbReference>
<dbReference type="InterPro" id="IPR033701">
    <property type="entry name" value="POLO_box_1"/>
</dbReference>
<comment type="caution">
    <text evidence="10">The sequence shown here is derived from an EMBL/GenBank/DDBJ whole genome shotgun (WGS) entry which is preliminary data.</text>
</comment>
<dbReference type="PANTHER" id="PTHR24345:SF0">
    <property type="entry name" value="CELL CYCLE SERINE_THREONINE-PROTEIN KINASE CDC5_MSD2"/>
    <property type="match status" value="1"/>
</dbReference>
<evidence type="ECO:0000256" key="4">
    <source>
        <dbReference type="ARBA" id="ARBA00022777"/>
    </source>
</evidence>
<dbReference type="PROSITE" id="PS50011">
    <property type="entry name" value="PROTEIN_KINASE_DOM"/>
    <property type="match status" value="1"/>
</dbReference>
<keyword evidence="11" id="KW-1185">Reference proteome</keyword>
<dbReference type="InterPro" id="IPR036947">
    <property type="entry name" value="POLO_box_dom_sf"/>
</dbReference>